<evidence type="ECO:0000256" key="3">
    <source>
        <dbReference type="ARBA" id="ARBA00022759"/>
    </source>
</evidence>
<dbReference type="EC" id="3.1.26.5" evidence="6"/>
<dbReference type="AlphaFoldDB" id="A0A2R4W397"/>
<gene>
    <name evidence="7" type="ORF">TDSAC_1808</name>
</gene>
<dbReference type="NCBIfam" id="TIGR00188">
    <property type="entry name" value="rnpA"/>
    <property type="match status" value="1"/>
</dbReference>
<dbReference type="RefSeq" id="WP_199919811.1">
    <property type="nucleotide sequence ID" value="NZ_CP020921.1"/>
</dbReference>
<dbReference type="InterPro" id="IPR020568">
    <property type="entry name" value="Ribosomal_Su5_D2-typ_SF"/>
</dbReference>
<dbReference type="SUPFAM" id="SSF54211">
    <property type="entry name" value="Ribosomal protein S5 domain 2-like"/>
    <property type="match status" value="1"/>
</dbReference>
<evidence type="ECO:0000256" key="5">
    <source>
        <dbReference type="ARBA" id="ARBA00022884"/>
    </source>
</evidence>
<keyword evidence="4" id="KW-0378">Hydrolase</keyword>
<evidence type="ECO:0000256" key="6">
    <source>
        <dbReference type="NCBIfam" id="TIGR00188"/>
    </source>
</evidence>
<organism evidence="7 8">
    <name type="scientific">Thermodesulfobium acidiphilum</name>
    <dbReference type="NCBI Taxonomy" id="1794699"/>
    <lineage>
        <taxon>Bacteria</taxon>
        <taxon>Pseudomonadati</taxon>
        <taxon>Thermodesulfobiota</taxon>
        <taxon>Thermodesulfobiia</taxon>
        <taxon>Thermodesulfobiales</taxon>
        <taxon>Thermodesulfobiaceae</taxon>
        <taxon>Thermodesulfobium</taxon>
    </lineage>
</organism>
<evidence type="ECO:0000256" key="2">
    <source>
        <dbReference type="ARBA" id="ARBA00022722"/>
    </source>
</evidence>
<proteinExistence type="predicted"/>
<dbReference type="GO" id="GO:0000049">
    <property type="term" value="F:tRNA binding"/>
    <property type="evidence" value="ECO:0007669"/>
    <property type="project" value="InterPro"/>
</dbReference>
<dbReference type="InterPro" id="IPR014721">
    <property type="entry name" value="Ribsml_uS5_D2-typ_fold_subgr"/>
</dbReference>
<keyword evidence="5" id="KW-0694">RNA-binding</keyword>
<dbReference type="Proteomes" id="UP000244792">
    <property type="component" value="Chromosome"/>
</dbReference>
<dbReference type="InterPro" id="IPR000100">
    <property type="entry name" value="RNase_P"/>
</dbReference>
<protein>
    <recommendedName>
        <fullName evidence="6">Ribonuclease P protein component</fullName>
        <ecNumber evidence="6">3.1.26.5</ecNumber>
    </recommendedName>
</protein>
<keyword evidence="8" id="KW-1185">Reference proteome</keyword>
<keyword evidence="3" id="KW-0255">Endonuclease</keyword>
<evidence type="ECO:0000256" key="4">
    <source>
        <dbReference type="ARBA" id="ARBA00022801"/>
    </source>
</evidence>
<dbReference type="EMBL" id="CP020921">
    <property type="protein sequence ID" value="AWB11142.1"/>
    <property type="molecule type" value="Genomic_DNA"/>
</dbReference>
<dbReference type="Gene3D" id="3.30.230.10">
    <property type="match status" value="1"/>
</dbReference>
<dbReference type="KEGG" id="taci:TDSAC_1808"/>
<evidence type="ECO:0000256" key="1">
    <source>
        <dbReference type="ARBA" id="ARBA00022694"/>
    </source>
</evidence>
<dbReference type="Pfam" id="PF00825">
    <property type="entry name" value="Ribonuclease_P"/>
    <property type="match status" value="1"/>
</dbReference>
<evidence type="ECO:0000313" key="7">
    <source>
        <dbReference type="EMBL" id="AWB11142.1"/>
    </source>
</evidence>
<dbReference type="GO" id="GO:0004526">
    <property type="term" value="F:ribonuclease P activity"/>
    <property type="evidence" value="ECO:0007669"/>
    <property type="project" value="UniProtKB-UniRule"/>
</dbReference>
<keyword evidence="2" id="KW-0540">Nuclease</keyword>
<sequence>MLSKGALLNNPQGIAKTFNSKRIEGFFFTLFYSPSEYFRICVIVSKKVAKSSVKRNYMKRFIKGFFVKEFLYKNEKKDFFDMIFLVKKPFSRKNKSEVLKELEELCKSIYVTS</sequence>
<name>A0A2R4W397_THEAF</name>
<evidence type="ECO:0000313" key="8">
    <source>
        <dbReference type="Proteomes" id="UP000244792"/>
    </source>
</evidence>
<accession>A0A2R4W397</accession>
<reference evidence="7 8" key="1">
    <citation type="submission" date="2017-04" db="EMBL/GenBank/DDBJ databases">
        <title>Genomic insights into metabolism of Thermodesulfobium acidiphilum.</title>
        <authorList>
            <person name="Toshchakov S.V."/>
            <person name="Frolov E.N."/>
            <person name="Kublanov I.V."/>
            <person name="Samarov N.I."/>
            <person name="Novikov A."/>
            <person name="Lebedinsky A.V."/>
            <person name="Bonch-Osmolovskaya E.A."/>
            <person name="Chernyh N.A."/>
        </authorList>
    </citation>
    <scope>NUCLEOTIDE SEQUENCE [LARGE SCALE GENOMIC DNA]</scope>
    <source>
        <strain evidence="7 8">3127-1</strain>
    </source>
</reference>
<keyword evidence="1" id="KW-0819">tRNA processing</keyword>
<dbReference type="GO" id="GO:0008033">
    <property type="term" value="P:tRNA processing"/>
    <property type="evidence" value="ECO:0007669"/>
    <property type="project" value="UniProtKB-KW"/>
</dbReference>